<reference evidence="2" key="1">
    <citation type="submission" date="2024-03" db="EMBL/GenBank/DDBJ databases">
        <title>WGS assembly of Saponaria officinalis var. Norfolk2.</title>
        <authorList>
            <person name="Jenkins J."/>
            <person name="Shu S."/>
            <person name="Grimwood J."/>
            <person name="Barry K."/>
            <person name="Goodstein D."/>
            <person name="Schmutz J."/>
            <person name="Leebens-Mack J."/>
            <person name="Osbourn A."/>
        </authorList>
    </citation>
    <scope>NUCLEOTIDE SEQUENCE [LARGE SCALE GENOMIC DNA]</scope>
    <source>
        <strain evidence="2">JIC</strain>
    </source>
</reference>
<accession>A0AAW1LIM8</accession>
<protein>
    <recommendedName>
        <fullName evidence="4">Secreted protein</fullName>
    </recommendedName>
</protein>
<gene>
    <name evidence="2" type="ORF">RND81_04G064000</name>
</gene>
<keyword evidence="1" id="KW-0732">Signal</keyword>
<comment type="caution">
    <text evidence="2">The sequence shown here is derived from an EMBL/GenBank/DDBJ whole genome shotgun (WGS) entry which is preliminary data.</text>
</comment>
<sequence>MVSKWVKQLLIISALLLNCCGQHISMMCPSFVAVGTKYVPNRCSTSSSSTIVPRISTSQTEAILLGMPFSTTITTFLQLETL</sequence>
<evidence type="ECO:0000256" key="1">
    <source>
        <dbReference type="SAM" id="SignalP"/>
    </source>
</evidence>
<evidence type="ECO:0000313" key="3">
    <source>
        <dbReference type="Proteomes" id="UP001443914"/>
    </source>
</evidence>
<proteinExistence type="predicted"/>
<name>A0AAW1LIM8_SAPOF</name>
<evidence type="ECO:0000313" key="2">
    <source>
        <dbReference type="EMBL" id="KAK9733378.1"/>
    </source>
</evidence>
<organism evidence="2 3">
    <name type="scientific">Saponaria officinalis</name>
    <name type="common">Common soapwort</name>
    <name type="synonym">Lychnis saponaria</name>
    <dbReference type="NCBI Taxonomy" id="3572"/>
    <lineage>
        <taxon>Eukaryota</taxon>
        <taxon>Viridiplantae</taxon>
        <taxon>Streptophyta</taxon>
        <taxon>Embryophyta</taxon>
        <taxon>Tracheophyta</taxon>
        <taxon>Spermatophyta</taxon>
        <taxon>Magnoliopsida</taxon>
        <taxon>eudicotyledons</taxon>
        <taxon>Gunneridae</taxon>
        <taxon>Pentapetalae</taxon>
        <taxon>Caryophyllales</taxon>
        <taxon>Caryophyllaceae</taxon>
        <taxon>Caryophylleae</taxon>
        <taxon>Saponaria</taxon>
    </lineage>
</organism>
<keyword evidence="3" id="KW-1185">Reference proteome</keyword>
<feature type="chain" id="PRO_5043318077" description="Secreted protein" evidence="1">
    <location>
        <begin position="22"/>
        <end position="82"/>
    </location>
</feature>
<dbReference type="EMBL" id="JBDFQZ010000004">
    <property type="protein sequence ID" value="KAK9733378.1"/>
    <property type="molecule type" value="Genomic_DNA"/>
</dbReference>
<dbReference type="Proteomes" id="UP001443914">
    <property type="component" value="Unassembled WGS sequence"/>
</dbReference>
<evidence type="ECO:0008006" key="4">
    <source>
        <dbReference type="Google" id="ProtNLM"/>
    </source>
</evidence>
<dbReference type="AlphaFoldDB" id="A0AAW1LIM8"/>
<feature type="signal peptide" evidence="1">
    <location>
        <begin position="1"/>
        <end position="21"/>
    </location>
</feature>